<evidence type="ECO:0008006" key="3">
    <source>
        <dbReference type="Google" id="ProtNLM"/>
    </source>
</evidence>
<keyword evidence="2" id="KW-1185">Reference proteome</keyword>
<dbReference type="Proteomes" id="UP000028073">
    <property type="component" value="Unassembled WGS sequence"/>
</dbReference>
<name>A0A081N9A1_9GAMM</name>
<accession>A0A081N9A1</accession>
<evidence type="ECO:0000313" key="1">
    <source>
        <dbReference type="EMBL" id="KEQ15024.1"/>
    </source>
</evidence>
<evidence type="ECO:0000313" key="2">
    <source>
        <dbReference type="Proteomes" id="UP000028073"/>
    </source>
</evidence>
<dbReference type="STRING" id="1137799.GZ78_24390"/>
<organism evidence="1 2">
    <name type="scientific">Endozoicomonas numazuensis</name>
    <dbReference type="NCBI Taxonomy" id="1137799"/>
    <lineage>
        <taxon>Bacteria</taxon>
        <taxon>Pseudomonadati</taxon>
        <taxon>Pseudomonadota</taxon>
        <taxon>Gammaproteobacteria</taxon>
        <taxon>Oceanospirillales</taxon>
        <taxon>Endozoicomonadaceae</taxon>
        <taxon>Endozoicomonas</taxon>
    </lineage>
</organism>
<gene>
    <name evidence="1" type="ORF">GZ78_24390</name>
</gene>
<reference evidence="1 2" key="1">
    <citation type="submission" date="2014-06" db="EMBL/GenBank/DDBJ databases">
        <title>Whole Genome Sequences of Three Symbiotic Endozoicomonas Bacteria.</title>
        <authorList>
            <person name="Neave M.J."/>
            <person name="Apprill A."/>
            <person name="Voolstra C.R."/>
        </authorList>
    </citation>
    <scope>NUCLEOTIDE SEQUENCE [LARGE SCALE GENOMIC DNA]</scope>
    <source>
        <strain evidence="1 2">DSM 25634</strain>
    </source>
</reference>
<sequence>MLVMGMRLGGGPIDVNVNSVTRTMRSAYVMLDITNPEKPPKLLAEITQPEPGFTTNRPVVIQRRQSNASGDFNFPAENNWYLAFGSGPTGAGLSGIRQALDNATSDQNMKVFVYDLKNKSFLSTFDPMDSGISTAYAGNMATVDWNQDYYDDATYFGSVETSGNLSGELLRINLEDPLTSNWTLGTLTRPQRPIIARPSAVTNSDNERWVFVGSGREVTQSDSRNTQQEYFFGIKEPTLSGVFSYGTVPFSSLIDTTDIQVEADGDLVSSFTVTPATTVNSFESLRSALTTQAGWKNRLIYDGTNPGGKSVSSPANAFALLLFTEYQPPADQCLVDGTNFLNALHYQTGTAIPASIQKVLTPDGFTDDTVSNKKISLGAGLAPAPVIHQGSDGNTSIIIQGGAGNISSTDLEYTLTDDGRQSWRQIFNIPR</sequence>
<proteinExistence type="predicted"/>
<comment type="caution">
    <text evidence="1">The sequence shown here is derived from an EMBL/GenBank/DDBJ whole genome shotgun (WGS) entry which is preliminary data.</text>
</comment>
<dbReference type="EMBL" id="JOKH01000007">
    <property type="protein sequence ID" value="KEQ15024.1"/>
    <property type="molecule type" value="Genomic_DNA"/>
</dbReference>
<protein>
    <recommendedName>
        <fullName evidence="3">PilC beta-propeller domain-containing protein</fullName>
    </recommendedName>
</protein>
<dbReference type="eggNOG" id="COG3419">
    <property type="taxonomic scope" value="Bacteria"/>
</dbReference>
<dbReference type="AlphaFoldDB" id="A0A081N9A1"/>